<dbReference type="GO" id="GO:0005975">
    <property type="term" value="P:carbohydrate metabolic process"/>
    <property type="evidence" value="ECO:0007669"/>
    <property type="project" value="InterPro"/>
</dbReference>
<reference evidence="6 7" key="1">
    <citation type="submission" date="2019-11" db="EMBL/GenBank/DDBJ databases">
        <authorList>
            <person name="Li J."/>
        </authorList>
    </citation>
    <scope>NUCLEOTIDE SEQUENCE [LARGE SCALE GENOMIC DNA]</scope>
    <source>
        <strain evidence="6 7">MF47</strain>
    </source>
</reference>
<dbReference type="Pfam" id="PF04616">
    <property type="entry name" value="Glyco_hydro_43"/>
    <property type="match status" value="1"/>
</dbReference>
<evidence type="ECO:0000313" key="6">
    <source>
        <dbReference type="EMBL" id="QGG41669.1"/>
    </source>
</evidence>
<dbReference type="InterPro" id="IPR023296">
    <property type="entry name" value="Glyco_hydro_beta-prop_sf"/>
</dbReference>
<evidence type="ECO:0000256" key="4">
    <source>
        <dbReference type="ARBA" id="ARBA00023295"/>
    </source>
</evidence>
<keyword evidence="7" id="KW-1185">Reference proteome</keyword>
<dbReference type="PANTHER" id="PTHR43301:SF3">
    <property type="entry name" value="ARABINAN ENDO-1,5-ALPHA-L-ARABINOSIDASE A-RELATED"/>
    <property type="match status" value="1"/>
</dbReference>
<dbReference type="AlphaFoldDB" id="A0A5Q2MIQ9"/>
<name>A0A5Q2MIQ9_9ACTN</name>
<dbReference type="KEGG" id="aef:GEV26_10030"/>
<dbReference type="EMBL" id="CP045737">
    <property type="protein sequence ID" value="QGG41669.1"/>
    <property type="molecule type" value="Genomic_DNA"/>
</dbReference>
<accession>A0A5Q2MIQ9</accession>
<evidence type="ECO:0000313" key="7">
    <source>
        <dbReference type="Proteomes" id="UP000392064"/>
    </source>
</evidence>
<dbReference type="PANTHER" id="PTHR43301">
    <property type="entry name" value="ARABINAN ENDO-1,5-ALPHA-L-ARABINOSIDASE"/>
    <property type="match status" value="1"/>
</dbReference>
<organism evidence="6 7">
    <name type="scientific">Aeromicrobium yanjiei</name>
    <dbReference type="NCBI Taxonomy" id="2662028"/>
    <lineage>
        <taxon>Bacteria</taxon>
        <taxon>Bacillati</taxon>
        <taxon>Actinomycetota</taxon>
        <taxon>Actinomycetes</taxon>
        <taxon>Propionibacteriales</taxon>
        <taxon>Nocardioidaceae</taxon>
        <taxon>Aeromicrobium</taxon>
    </lineage>
</organism>
<dbReference type="Proteomes" id="UP000392064">
    <property type="component" value="Chromosome"/>
</dbReference>
<comment type="pathway">
    <text evidence="1">Glycan metabolism; L-arabinan degradation.</text>
</comment>
<proteinExistence type="inferred from homology"/>
<evidence type="ECO:0000256" key="3">
    <source>
        <dbReference type="ARBA" id="ARBA00022801"/>
    </source>
</evidence>
<comment type="similarity">
    <text evidence="2 5">Belongs to the glycosyl hydrolase 43 family.</text>
</comment>
<gene>
    <name evidence="6" type="ORF">GEV26_10030</name>
</gene>
<evidence type="ECO:0000256" key="5">
    <source>
        <dbReference type="RuleBase" id="RU361187"/>
    </source>
</evidence>
<evidence type="ECO:0000256" key="1">
    <source>
        <dbReference type="ARBA" id="ARBA00004834"/>
    </source>
</evidence>
<keyword evidence="4 5" id="KW-0326">Glycosidase</keyword>
<evidence type="ECO:0000256" key="2">
    <source>
        <dbReference type="ARBA" id="ARBA00009865"/>
    </source>
</evidence>
<dbReference type="SUPFAM" id="SSF75005">
    <property type="entry name" value="Arabinanase/levansucrase/invertase"/>
    <property type="match status" value="1"/>
</dbReference>
<sequence>MTHARARRCLTVGVAALGAVSLIAGLSSGASAATKKVRKPVVKSLANPGVVQGTDGRWVIHGTGSWASHSVTVSKGTSAAGPYAGVQKRRLLKESTVPTWMGATKEGERNRSIWAPSVARSGGTYVAYFAVTVKGAGSARCIGTGVSTNARGPFTASPKALACWKGSGAKPYDQIASEGKGFSLIDPTPTWLSSTQLVLTYKTQIKRNGKWHTTTRLLQLDPADPTRVAAQHGKSIKISDARSKYIEENPVLVKRGSRYTLFTSFGWYGTCNYRTRYHQSKNLWSSRSWLKAKHTNLKFPKNTNTCGNGNAQVVNTGSDKWLIFFNGHANRKKTPGGPSNVYVGTVKWKSAKPYVSKVRS</sequence>
<dbReference type="GO" id="GO:0004553">
    <property type="term" value="F:hydrolase activity, hydrolyzing O-glycosyl compounds"/>
    <property type="evidence" value="ECO:0007669"/>
    <property type="project" value="InterPro"/>
</dbReference>
<protein>
    <submittedName>
        <fullName evidence="6">Family 43 glycosylhydrolase</fullName>
    </submittedName>
</protein>
<dbReference type="Gene3D" id="2.115.10.20">
    <property type="entry name" value="Glycosyl hydrolase domain, family 43"/>
    <property type="match status" value="1"/>
</dbReference>
<dbReference type="InterPro" id="IPR006710">
    <property type="entry name" value="Glyco_hydro_43"/>
</dbReference>
<keyword evidence="3 5" id="KW-0378">Hydrolase</keyword>
<dbReference type="InterPro" id="IPR050727">
    <property type="entry name" value="GH43_arabinanases"/>
</dbReference>